<dbReference type="InterPro" id="IPR029016">
    <property type="entry name" value="GAF-like_dom_sf"/>
</dbReference>
<keyword evidence="4" id="KW-0902">Two-component regulatory system</keyword>
<evidence type="ECO:0000256" key="3">
    <source>
        <dbReference type="ARBA" id="ARBA00022777"/>
    </source>
</evidence>
<evidence type="ECO:0000313" key="10">
    <source>
        <dbReference type="EMBL" id="KPV52026.1"/>
    </source>
</evidence>
<gene>
    <name evidence="10" type="ORF">SE17_17905</name>
</gene>
<keyword evidence="11" id="KW-1185">Reference proteome</keyword>
<keyword evidence="7" id="KW-0804">Transcription</keyword>
<dbReference type="SMART" id="SM00065">
    <property type="entry name" value="GAF"/>
    <property type="match status" value="2"/>
</dbReference>
<dbReference type="AlphaFoldDB" id="A0A0P9HC29"/>
<evidence type="ECO:0000256" key="8">
    <source>
        <dbReference type="PROSITE-ProRule" id="PRU00169"/>
    </source>
</evidence>
<dbReference type="GO" id="GO:0016301">
    <property type="term" value="F:kinase activity"/>
    <property type="evidence" value="ECO:0007669"/>
    <property type="project" value="UniProtKB-KW"/>
</dbReference>
<dbReference type="Pfam" id="PF00072">
    <property type="entry name" value="Response_reg"/>
    <property type="match status" value="1"/>
</dbReference>
<reference evidence="10 11" key="1">
    <citation type="submission" date="2015-09" db="EMBL/GenBank/DDBJ databases">
        <title>Draft genome sequence of Kouleothrix aurantiaca JCM 19913.</title>
        <authorList>
            <person name="Hemp J."/>
        </authorList>
    </citation>
    <scope>NUCLEOTIDE SEQUENCE [LARGE SCALE GENOMIC DNA]</scope>
    <source>
        <strain evidence="10 11">COM-B</strain>
    </source>
</reference>
<dbReference type="InterPro" id="IPR011006">
    <property type="entry name" value="CheY-like_superfamily"/>
</dbReference>
<evidence type="ECO:0000256" key="6">
    <source>
        <dbReference type="ARBA" id="ARBA00023125"/>
    </source>
</evidence>
<dbReference type="EMBL" id="LJCR01000686">
    <property type="protein sequence ID" value="KPV52026.1"/>
    <property type="molecule type" value="Genomic_DNA"/>
</dbReference>
<dbReference type="SMART" id="SM00448">
    <property type="entry name" value="REC"/>
    <property type="match status" value="1"/>
</dbReference>
<dbReference type="PROSITE" id="PS50110">
    <property type="entry name" value="RESPONSE_REGULATORY"/>
    <property type="match status" value="1"/>
</dbReference>
<dbReference type="SUPFAM" id="SSF55781">
    <property type="entry name" value="GAF domain-like"/>
    <property type="match status" value="2"/>
</dbReference>
<keyword evidence="2" id="KW-0808">Transferase</keyword>
<keyword evidence="3 10" id="KW-0418">Kinase</keyword>
<evidence type="ECO:0000256" key="2">
    <source>
        <dbReference type="ARBA" id="ARBA00022679"/>
    </source>
</evidence>
<dbReference type="InterPro" id="IPR003018">
    <property type="entry name" value="GAF"/>
</dbReference>
<dbReference type="Pfam" id="PF13185">
    <property type="entry name" value="GAF_2"/>
    <property type="match status" value="2"/>
</dbReference>
<evidence type="ECO:0000256" key="4">
    <source>
        <dbReference type="ARBA" id="ARBA00023012"/>
    </source>
</evidence>
<proteinExistence type="predicted"/>
<dbReference type="PANTHER" id="PTHR48111:SF1">
    <property type="entry name" value="TWO-COMPONENT RESPONSE REGULATOR ORR33"/>
    <property type="match status" value="1"/>
</dbReference>
<dbReference type="GO" id="GO:0005829">
    <property type="term" value="C:cytosol"/>
    <property type="evidence" value="ECO:0007669"/>
    <property type="project" value="TreeGrafter"/>
</dbReference>
<dbReference type="Gene3D" id="3.30.450.40">
    <property type="match status" value="2"/>
</dbReference>
<evidence type="ECO:0000256" key="5">
    <source>
        <dbReference type="ARBA" id="ARBA00023015"/>
    </source>
</evidence>
<feature type="modified residue" description="4-aspartylphosphate" evidence="8">
    <location>
        <position position="55"/>
    </location>
</feature>
<dbReference type="Proteomes" id="UP000050509">
    <property type="component" value="Unassembled WGS sequence"/>
</dbReference>
<feature type="domain" description="Response regulatory" evidence="9">
    <location>
        <begin position="6"/>
        <end position="122"/>
    </location>
</feature>
<dbReference type="GO" id="GO:0000156">
    <property type="term" value="F:phosphorelay response regulator activity"/>
    <property type="evidence" value="ECO:0007669"/>
    <property type="project" value="TreeGrafter"/>
</dbReference>
<protein>
    <submittedName>
        <fullName evidence="10">Histidine kinase</fullName>
    </submittedName>
</protein>
<dbReference type="GO" id="GO:0000976">
    <property type="term" value="F:transcription cis-regulatory region binding"/>
    <property type="evidence" value="ECO:0007669"/>
    <property type="project" value="TreeGrafter"/>
</dbReference>
<dbReference type="PANTHER" id="PTHR48111">
    <property type="entry name" value="REGULATOR OF RPOS"/>
    <property type="match status" value="1"/>
</dbReference>
<evidence type="ECO:0000259" key="9">
    <source>
        <dbReference type="PROSITE" id="PS50110"/>
    </source>
</evidence>
<accession>A0A0P9HC29</accession>
<dbReference type="GO" id="GO:0006355">
    <property type="term" value="P:regulation of DNA-templated transcription"/>
    <property type="evidence" value="ECO:0007669"/>
    <property type="project" value="TreeGrafter"/>
</dbReference>
<evidence type="ECO:0000313" key="11">
    <source>
        <dbReference type="Proteomes" id="UP000050509"/>
    </source>
</evidence>
<evidence type="ECO:0000256" key="7">
    <source>
        <dbReference type="ARBA" id="ARBA00023163"/>
    </source>
</evidence>
<dbReference type="Gene3D" id="3.40.50.2300">
    <property type="match status" value="1"/>
</dbReference>
<dbReference type="InterPro" id="IPR001789">
    <property type="entry name" value="Sig_transdc_resp-reg_receiver"/>
</dbReference>
<organism evidence="10 11">
    <name type="scientific">Kouleothrix aurantiaca</name>
    <dbReference type="NCBI Taxonomy" id="186479"/>
    <lineage>
        <taxon>Bacteria</taxon>
        <taxon>Bacillati</taxon>
        <taxon>Chloroflexota</taxon>
        <taxon>Chloroflexia</taxon>
        <taxon>Chloroflexales</taxon>
        <taxon>Roseiflexineae</taxon>
        <taxon>Roseiflexaceae</taxon>
        <taxon>Kouleothrix</taxon>
    </lineage>
</organism>
<feature type="non-terminal residue" evidence="10">
    <location>
        <position position="510"/>
    </location>
</feature>
<evidence type="ECO:0000256" key="1">
    <source>
        <dbReference type="ARBA" id="ARBA00022553"/>
    </source>
</evidence>
<dbReference type="InterPro" id="IPR039420">
    <property type="entry name" value="WalR-like"/>
</dbReference>
<dbReference type="SUPFAM" id="SSF52172">
    <property type="entry name" value="CheY-like"/>
    <property type="match status" value="1"/>
</dbReference>
<dbReference type="GO" id="GO:0032993">
    <property type="term" value="C:protein-DNA complex"/>
    <property type="evidence" value="ECO:0007669"/>
    <property type="project" value="TreeGrafter"/>
</dbReference>
<keyword evidence="6" id="KW-0238">DNA-binding</keyword>
<keyword evidence="5" id="KW-0805">Transcription regulation</keyword>
<name>A0A0P9HC29_9CHLR</name>
<comment type="caution">
    <text evidence="10">The sequence shown here is derived from an EMBL/GenBank/DDBJ whole genome shotgun (WGS) entry which is preliminary data.</text>
</comment>
<sequence>MTEQAHILVVDDDASIRRMLQLLLNETGYRVSTASTGEEALAYMELVTPDLVLMDLMLPGINGQQVTERIKANPEKPFIPVILVTARNDAKSKVMALDAGADDFLVKPVEFAELLARVRAMLRLQRSQRSLRAEQRKTELLLHLTRELGTTLDLEALLTHFLDRLADAVGAVRASIILTTEQQPRLFSSIRNRPKVVPDDIVRDGIAGWVLRERAPAIIVDTREDTRWVATTPHQQMVRSVAAVPIIREDRALGAITLVHHTPGYFTPEHLNLLDSVAAQSAIALENAELFRLTRSQNDLLERRNEELQRINQVSRLLTELMRPEQLVRLVSYLVHLTFGYPTVSILLRDGDDLVVRAVAGISDEESRMGRRIPIGQGITGHAALQQEPLCVADVRADSRYVPGLGTGETRSQLSVPILTAREVFGVMNVESDAVGAFGPNDIRLLDTLSGQLGVAVENAQLFDTEQRRVRQLNNVNAMSVAVTAQLDANDNLRVASTAIATIFGIDNCG</sequence>
<keyword evidence="1 8" id="KW-0597">Phosphoprotein</keyword>